<feature type="compositionally biased region" description="Acidic residues" evidence="1">
    <location>
        <begin position="159"/>
        <end position="171"/>
    </location>
</feature>
<reference evidence="2" key="1">
    <citation type="submission" date="2022-06" db="EMBL/GenBank/DDBJ databases">
        <authorList>
            <consortium name="SYNGENTA / RWTH Aachen University"/>
        </authorList>
    </citation>
    <scope>NUCLEOTIDE SEQUENCE</scope>
</reference>
<dbReference type="EMBL" id="CALTRL010004654">
    <property type="protein sequence ID" value="CAH7683388.1"/>
    <property type="molecule type" value="Genomic_DNA"/>
</dbReference>
<dbReference type="PANTHER" id="PTHR12398:SF20">
    <property type="entry name" value="PROTEIN PHOSPHATASE 1 REGULATORY INHIBITOR SUBUNIT 2"/>
    <property type="match status" value="1"/>
</dbReference>
<dbReference type="GO" id="GO:0004864">
    <property type="term" value="F:protein phosphatase inhibitor activity"/>
    <property type="evidence" value="ECO:0007669"/>
    <property type="project" value="InterPro"/>
</dbReference>
<feature type="compositionally biased region" description="Basic and acidic residues" evidence="1">
    <location>
        <begin position="136"/>
        <end position="145"/>
    </location>
</feature>
<sequence length="234" mass="25775">MTDGDQNQVRRTDGNTSNPSSHPPPPPRGILKNRTGSQEPRSPHLTWDEPNLALNDLNRDSTMKITEPKTPFVRYNAETDEVMNIDAIPEFDLAGPSGTTTSPTGLTNQEEEHPRQQSSSSSASRTRRFSSTSSRRNSDSTERRQVLLQSPAGPSSAVGDDDDEEDEEDLDPETKAKHDAFVRARKGHYGNEAEAMKRARELAEKEEAESEATVESDLPSEPASEESVKINGKC</sequence>
<dbReference type="Pfam" id="PF04979">
    <property type="entry name" value="IPP-2"/>
    <property type="match status" value="1"/>
</dbReference>
<evidence type="ECO:0000313" key="2">
    <source>
        <dbReference type="EMBL" id="CAH7683388.1"/>
    </source>
</evidence>
<evidence type="ECO:0000313" key="3">
    <source>
        <dbReference type="EMBL" id="CAH7684291.1"/>
    </source>
</evidence>
<keyword evidence="4" id="KW-1185">Reference proteome</keyword>
<comment type="caution">
    <text evidence="2">The sequence shown here is derived from an EMBL/GenBank/DDBJ whole genome shotgun (WGS) entry which is preliminary data.</text>
</comment>
<evidence type="ECO:0000256" key="1">
    <source>
        <dbReference type="SAM" id="MobiDB-lite"/>
    </source>
</evidence>
<name>A0AAV0BDM3_PHAPC</name>
<dbReference type="GO" id="GO:0009966">
    <property type="term" value="P:regulation of signal transduction"/>
    <property type="evidence" value="ECO:0007669"/>
    <property type="project" value="InterPro"/>
</dbReference>
<feature type="compositionally biased region" description="Low complexity" evidence="1">
    <location>
        <begin position="118"/>
        <end position="135"/>
    </location>
</feature>
<dbReference type="Gene3D" id="6.10.250.1050">
    <property type="match status" value="1"/>
</dbReference>
<evidence type="ECO:0000313" key="4">
    <source>
        <dbReference type="Proteomes" id="UP001153365"/>
    </source>
</evidence>
<accession>A0AAV0BDM3</accession>
<feature type="compositionally biased region" description="Basic and acidic residues" evidence="1">
    <location>
        <begin position="189"/>
        <end position="205"/>
    </location>
</feature>
<feature type="compositionally biased region" description="Low complexity" evidence="1">
    <location>
        <begin position="95"/>
        <end position="105"/>
    </location>
</feature>
<gene>
    <name evidence="2" type="ORF">PPACK8108_LOCUS16868</name>
    <name evidence="3" type="ORF">PPACK8108_LOCUS18387</name>
</gene>
<protein>
    <submittedName>
        <fullName evidence="2">Uncharacterized protein</fullName>
    </submittedName>
</protein>
<dbReference type="EMBL" id="CALTRL010005297">
    <property type="protein sequence ID" value="CAH7684291.1"/>
    <property type="molecule type" value="Genomic_DNA"/>
</dbReference>
<dbReference type="PANTHER" id="PTHR12398">
    <property type="entry name" value="PROTEIN PHOSPHATASE INHIBITOR"/>
    <property type="match status" value="1"/>
</dbReference>
<dbReference type="InterPro" id="IPR007062">
    <property type="entry name" value="PPI-2"/>
</dbReference>
<organism evidence="2 4">
    <name type="scientific">Phakopsora pachyrhizi</name>
    <name type="common">Asian soybean rust disease fungus</name>
    <dbReference type="NCBI Taxonomy" id="170000"/>
    <lineage>
        <taxon>Eukaryota</taxon>
        <taxon>Fungi</taxon>
        <taxon>Dikarya</taxon>
        <taxon>Basidiomycota</taxon>
        <taxon>Pucciniomycotina</taxon>
        <taxon>Pucciniomycetes</taxon>
        <taxon>Pucciniales</taxon>
        <taxon>Phakopsoraceae</taxon>
        <taxon>Phakopsora</taxon>
    </lineage>
</organism>
<feature type="compositionally biased region" description="Basic and acidic residues" evidence="1">
    <location>
        <begin position="172"/>
        <end position="182"/>
    </location>
</feature>
<dbReference type="Proteomes" id="UP001153365">
    <property type="component" value="Unassembled WGS sequence"/>
</dbReference>
<proteinExistence type="predicted"/>
<dbReference type="AlphaFoldDB" id="A0AAV0BDM3"/>
<feature type="region of interest" description="Disordered" evidence="1">
    <location>
        <begin position="1"/>
        <end position="234"/>
    </location>
</feature>